<protein>
    <recommendedName>
        <fullName evidence="4">MerR family transcriptional regulator</fullName>
    </recommendedName>
</protein>
<keyword evidence="3" id="KW-1185">Reference proteome</keyword>
<gene>
    <name evidence="2" type="ORF">AB0K40_17855</name>
</gene>
<name>A0ABV3H4C0_9ACTN</name>
<feature type="region of interest" description="Disordered" evidence="1">
    <location>
        <begin position="57"/>
        <end position="81"/>
    </location>
</feature>
<reference evidence="2 3" key="1">
    <citation type="submission" date="2024-06" db="EMBL/GenBank/DDBJ databases">
        <title>The Natural Products Discovery Center: Release of the First 8490 Sequenced Strains for Exploring Actinobacteria Biosynthetic Diversity.</title>
        <authorList>
            <person name="Kalkreuter E."/>
            <person name="Kautsar S.A."/>
            <person name="Yang D."/>
            <person name="Bader C.D."/>
            <person name="Teijaro C.N."/>
            <person name="Fluegel L."/>
            <person name="Davis C.M."/>
            <person name="Simpson J.R."/>
            <person name="Lauterbach L."/>
            <person name="Steele A.D."/>
            <person name="Gui C."/>
            <person name="Meng S."/>
            <person name="Li G."/>
            <person name="Viehrig K."/>
            <person name="Ye F."/>
            <person name="Su P."/>
            <person name="Kiefer A.F."/>
            <person name="Nichols A."/>
            <person name="Cepeda A.J."/>
            <person name="Yan W."/>
            <person name="Fan B."/>
            <person name="Jiang Y."/>
            <person name="Adhikari A."/>
            <person name="Zheng C.-J."/>
            <person name="Schuster L."/>
            <person name="Cowan T.M."/>
            <person name="Smanski M.J."/>
            <person name="Chevrette M.G."/>
            <person name="De Carvalho L.P.S."/>
            <person name="Shen B."/>
        </authorList>
    </citation>
    <scope>NUCLEOTIDE SEQUENCE [LARGE SCALE GENOMIC DNA]</scope>
    <source>
        <strain evidence="2 3">NPDC049574</strain>
    </source>
</reference>
<organism evidence="2 3">
    <name type="scientific">Nonomuraea bangladeshensis</name>
    <dbReference type="NCBI Taxonomy" id="404385"/>
    <lineage>
        <taxon>Bacteria</taxon>
        <taxon>Bacillati</taxon>
        <taxon>Actinomycetota</taxon>
        <taxon>Actinomycetes</taxon>
        <taxon>Streptosporangiales</taxon>
        <taxon>Streptosporangiaceae</taxon>
        <taxon>Nonomuraea</taxon>
    </lineage>
</organism>
<accession>A0ABV3H4C0</accession>
<sequence>MPPEPITVADAGRRLNRAPATIHKWGNRYAARQLGRAERRVYYDYNDLATIDGCIRRSENIPPTPEERDQLREQLRTRWAA</sequence>
<evidence type="ECO:0000313" key="2">
    <source>
        <dbReference type="EMBL" id="MEV4287373.1"/>
    </source>
</evidence>
<comment type="caution">
    <text evidence="2">The sequence shown here is derived from an EMBL/GenBank/DDBJ whole genome shotgun (WGS) entry which is preliminary data.</text>
</comment>
<proteinExistence type="predicted"/>
<evidence type="ECO:0000256" key="1">
    <source>
        <dbReference type="SAM" id="MobiDB-lite"/>
    </source>
</evidence>
<dbReference type="Proteomes" id="UP001552427">
    <property type="component" value="Unassembled WGS sequence"/>
</dbReference>
<dbReference type="EMBL" id="JBFARM010000005">
    <property type="protein sequence ID" value="MEV4287373.1"/>
    <property type="molecule type" value="Genomic_DNA"/>
</dbReference>
<dbReference type="RefSeq" id="WP_364450760.1">
    <property type="nucleotide sequence ID" value="NZ_JBFARM010000005.1"/>
</dbReference>
<evidence type="ECO:0000313" key="3">
    <source>
        <dbReference type="Proteomes" id="UP001552427"/>
    </source>
</evidence>
<evidence type="ECO:0008006" key="4">
    <source>
        <dbReference type="Google" id="ProtNLM"/>
    </source>
</evidence>